<dbReference type="RefSeq" id="WP_378477356.1">
    <property type="nucleotide sequence ID" value="NZ_JBHUIW010000007.1"/>
</dbReference>
<evidence type="ECO:0000313" key="1">
    <source>
        <dbReference type="EMBL" id="MFD2182174.1"/>
    </source>
</evidence>
<reference evidence="2" key="1">
    <citation type="journal article" date="2019" name="Int. J. Syst. Evol. Microbiol.">
        <title>The Global Catalogue of Microorganisms (GCM) 10K type strain sequencing project: providing services to taxonomists for standard genome sequencing and annotation.</title>
        <authorList>
            <consortium name="The Broad Institute Genomics Platform"/>
            <consortium name="The Broad Institute Genome Sequencing Center for Infectious Disease"/>
            <person name="Wu L."/>
            <person name="Ma J."/>
        </authorList>
    </citation>
    <scope>NUCLEOTIDE SEQUENCE [LARGE SCALE GENOMIC DNA]</scope>
    <source>
        <strain evidence="2">CGMCC 1.6774</strain>
    </source>
</reference>
<protein>
    <submittedName>
        <fullName evidence="1">Uncharacterized protein</fullName>
    </submittedName>
</protein>
<dbReference type="EMBL" id="JBHUIW010000007">
    <property type="protein sequence ID" value="MFD2182174.1"/>
    <property type="molecule type" value="Genomic_DNA"/>
</dbReference>
<name>A0ABW5AH10_9BRAD</name>
<gene>
    <name evidence="1" type="ORF">ACFSOX_08420</name>
</gene>
<comment type="caution">
    <text evidence="1">The sequence shown here is derived from an EMBL/GenBank/DDBJ whole genome shotgun (WGS) entry which is preliminary data.</text>
</comment>
<keyword evidence="2" id="KW-1185">Reference proteome</keyword>
<proteinExistence type="predicted"/>
<sequence>MSEAPDNLVLEHLRAIRGQTGKMADMMHTMSVEMTAIRQHLAGVVTIQEHDHGDIAGIKARLDRIETRPDLVD</sequence>
<dbReference type="Proteomes" id="UP001597314">
    <property type="component" value="Unassembled WGS sequence"/>
</dbReference>
<organism evidence="1 2">
    <name type="scientific">Rhodoplanes azumiensis</name>
    <dbReference type="NCBI Taxonomy" id="1897628"/>
    <lineage>
        <taxon>Bacteria</taxon>
        <taxon>Pseudomonadati</taxon>
        <taxon>Pseudomonadota</taxon>
        <taxon>Alphaproteobacteria</taxon>
        <taxon>Hyphomicrobiales</taxon>
        <taxon>Nitrobacteraceae</taxon>
        <taxon>Rhodoplanes</taxon>
    </lineage>
</organism>
<evidence type="ECO:0000313" key="2">
    <source>
        <dbReference type="Proteomes" id="UP001597314"/>
    </source>
</evidence>
<accession>A0ABW5AH10</accession>